<keyword evidence="5" id="KW-0472">Membrane</keyword>
<organism evidence="6 7">
    <name type="scientific">Trifolium pratense</name>
    <name type="common">Red clover</name>
    <dbReference type="NCBI Taxonomy" id="57577"/>
    <lineage>
        <taxon>Eukaryota</taxon>
        <taxon>Viridiplantae</taxon>
        <taxon>Streptophyta</taxon>
        <taxon>Embryophyta</taxon>
        <taxon>Tracheophyta</taxon>
        <taxon>Spermatophyta</taxon>
        <taxon>Magnoliopsida</taxon>
        <taxon>eudicotyledons</taxon>
        <taxon>Gunneridae</taxon>
        <taxon>Pentapetalae</taxon>
        <taxon>rosids</taxon>
        <taxon>fabids</taxon>
        <taxon>Fabales</taxon>
        <taxon>Fabaceae</taxon>
        <taxon>Papilionoideae</taxon>
        <taxon>50 kb inversion clade</taxon>
        <taxon>NPAAA clade</taxon>
        <taxon>Hologalegina</taxon>
        <taxon>IRL clade</taxon>
        <taxon>Trifolieae</taxon>
        <taxon>Trifolium</taxon>
    </lineage>
</organism>
<evidence type="ECO:0000313" key="7">
    <source>
        <dbReference type="Proteomes" id="UP000236291"/>
    </source>
</evidence>
<dbReference type="InterPro" id="IPR036640">
    <property type="entry name" value="ABC1_TM_sf"/>
</dbReference>
<sequence length="190" mass="21953">MAIQKKPKGKNKTLDLEDVPQLDRRDNLFGAFQNFKNKLEAYCSGNTNDINKVTTFKLVKSLAFTSWKEILLTAIFAFVNTLASYVAKLLECITKRQWFFRLQQVGIRIQALLVTIIYNKTLTLSSQSKQGHTSGEIINFMTVDAERVGDFSYHLHDLWINPREVSRQVDGVKRQKNEGHIRDFKEHEDS</sequence>
<evidence type="ECO:0000256" key="2">
    <source>
        <dbReference type="ARBA" id="ARBA00022741"/>
    </source>
</evidence>
<evidence type="ECO:0000313" key="6">
    <source>
        <dbReference type="EMBL" id="PNX76832.1"/>
    </source>
</evidence>
<keyword evidence="4" id="KW-1133">Transmembrane helix</keyword>
<evidence type="ECO:0000256" key="1">
    <source>
        <dbReference type="ARBA" id="ARBA00022692"/>
    </source>
</evidence>
<dbReference type="GO" id="GO:0016020">
    <property type="term" value="C:membrane"/>
    <property type="evidence" value="ECO:0007669"/>
    <property type="project" value="InterPro"/>
</dbReference>
<dbReference type="Proteomes" id="UP000236291">
    <property type="component" value="Unassembled WGS sequence"/>
</dbReference>
<reference evidence="6 7" key="1">
    <citation type="journal article" date="2014" name="Am. J. Bot.">
        <title>Genome assembly and annotation for red clover (Trifolium pratense; Fabaceae).</title>
        <authorList>
            <person name="Istvanek J."/>
            <person name="Jaros M."/>
            <person name="Krenek A."/>
            <person name="Repkova J."/>
        </authorList>
    </citation>
    <scope>NUCLEOTIDE SEQUENCE [LARGE SCALE GENOMIC DNA]</scope>
    <source>
        <strain evidence="7">cv. Tatra</strain>
        <tissue evidence="6">Young leaves</tissue>
    </source>
</reference>
<dbReference type="EMBL" id="ASHM01031347">
    <property type="protein sequence ID" value="PNX76832.1"/>
    <property type="molecule type" value="Genomic_DNA"/>
</dbReference>
<dbReference type="AlphaFoldDB" id="A0A2K3LE80"/>
<dbReference type="PANTHER" id="PTHR24223">
    <property type="entry name" value="ATP-BINDING CASSETTE SUB-FAMILY C"/>
    <property type="match status" value="1"/>
</dbReference>
<dbReference type="Gene3D" id="1.20.1560.10">
    <property type="entry name" value="ABC transporter type 1, transmembrane domain"/>
    <property type="match status" value="1"/>
</dbReference>
<comment type="caution">
    <text evidence="6">The sequence shown here is derived from an EMBL/GenBank/DDBJ whole genome shotgun (WGS) entry which is preliminary data.</text>
</comment>
<dbReference type="STRING" id="57577.A0A2K3LE80"/>
<protein>
    <submittedName>
        <fullName evidence="6">ABC transporter C family member 3-like protein</fullName>
    </submittedName>
</protein>
<evidence type="ECO:0000256" key="5">
    <source>
        <dbReference type="ARBA" id="ARBA00023136"/>
    </source>
</evidence>
<dbReference type="InterPro" id="IPR050173">
    <property type="entry name" value="ABC_transporter_C-like"/>
</dbReference>
<keyword evidence="1" id="KW-0812">Transmembrane</keyword>
<dbReference type="SUPFAM" id="SSF90123">
    <property type="entry name" value="ABC transporter transmembrane region"/>
    <property type="match status" value="1"/>
</dbReference>
<name>A0A2K3LE80_TRIPR</name>
<gene>
    <name evidence="6" type="ORF">L195_g032791</name>
</gene>
<accession>A0A2K3LE80</accession>
<dbReference type="PANTHER" id="PTHR24223:SF380">
    <property type="entry name" value="ABC-TYPE XENOBIOTIC TRANSPORTER"/>
    <property type="match status" value="1"/>
</dbReference>
<dbReference type="GO" id="GO:0042626">
    <property type="term" value="F:ATPase-coupled transmembrane transporter activity"/>
    <property type="evidence" value="ECO:0007669"/>
    <property type="project" value="TreeGrafter"/>
</dbReference>
<keyword evidence="2" id="KW-0547">Nucleotide-binding</keyword>
<proteinExistence type="predicted"/>
<keyword evidence="3" id="KW-0067">ATP-binding</keyword>
<dbReference type="GO" id="GO:0005524">
    <property type="term" value="F:ATP binding"/>
    <property type="evidence" value="ECO:0007669"/>
    <property type="project" value="UniProtKB-KW"/>
</dbReference>
<reference evidence="6 7" key="2">
    <citation type="journal article" date="2017" name="Front. Plant Sci.">
        <title>Gene Classification and Mining of Molecular Markers Useful in Red Clover (Trifolium pratense) Breeding.</title>
        <authorList>
            <person name="Istvanek J."/>
            <person name="Dluhosova J."/>
            <person name="Dluhos P."/>
            <person name="Patkova L."/>
            <person name="Nedelnik J."/>
            <person name="Repkova J."/>
        </authorList>
    </citation>
    <scope>NUCLEOTIDE SEQUENCE [LARGE SCALE GENOMIC DNA]</scope>
    <source>
        <strain evidence="7">cv. Tatra</strain>
        <tissue evidence="6">Young leaves</tissue>
    </source>
</reference>
<evidence type="ECO:0000256" key="3">
    <source>
        <dbReference type="ARBA" id="ARBA00022840"/>
    </source>
</evidence>
<evidence type="ECO:0000256" key="4">
    <source>
        <dbReference type="ARBA" id="ARBA00022989"/>
    </source>
</evidence>